<evidence type="ECO:0000256" key="1">
    <source>
        <dbReference type="ARBA" id="ARBA00035112"/>
    </source>
</evidence>
<dbReference type="OrthoDB" id="3687641at2759"/>
<keyword evidence="3" id="KW-1185">Reference proteome</keyword>
<dbReference type="Proteomes" id="UP000235786">
    <property type="component" value="Unassembled WGS sequence"/>
</dbReference>
<dbReference type="InterPro" id="IPR021765">
    <property type="entry name" value="UstYa-like"/>
</dbReference>
<sequence>MAISMLMFVSSRNLGRNADLKRCSFIAPVLDRVDIPTGVKTIESDLFTPENPSIARQYPNTETDALGKDPETVAKFEDDFRGFGNDAYMAQIEVFHQLHCLNSFRKLLYPDYYAFYNASMRYPQLWYIHFEHCIDILMQNIMCTANIDLITINWMETQSNPFPDFSINHQCRGFEALVEWRKENIVDIEKWIAMEKPEHVRQVRAPKVYYELFGTEEEKVVKIPL</sequence>
<reference evidence="2 3" key="1">
    <citation type="submission" date="2016-04" db="EMBL/GenBank/DDBJ databases">
        <title>A degradative enzymes factory behind the ericoid mycorrhizal symbiosis.</title>
        <authorList>
            <consortium name="DOE Joint Genome Institute"/>
            <person name="Martino E."/>
            <person name="Morin E."/>
            <person name="Grelet G."/>
            <person name="Kuo A."/>
            <person name="Kohler A."/>
            <person name="Daghino S."/>
            <person name="Barry K."/>
            <person name="Choi C."/>
            <person name="Cichocki N."/>
            <person name="Clum A."/>
            <person name="Copeland A."/>
            <person name="Hainaut M."/>
            <person name="Haridas S."/>
            <person name="Labutti K."/>
            <person name="Lindquist E."/>
            <person name="Lipzen A."/>
            <person name="Khouja H.-R."/>
            <person name="Murat C."/>
            <person name="Ohm R."/>
            <person name="Olson A."/>
            <person name="Spatafora J."/>
            <person name="Veneault-Fourrey C."/>
            <person name="Henrissat B."/>
            <person name="Grigoriev I."/>
            <person name="Martin F."/>
            <person name="Perotto S."/>
        </authorList>
    </citation>
    <scope>NUCLEOTIDE SEQUENCE [LARGE SCALE GENOMIC DNA]</scope>
    <source>
        <strain evidence="2 3">F</strain>
    </source>
</reference>
<dbReference type="Pfam" id="PF11807">
    <property type="entry name" value="UstYa"/>
    <property type="match status" value="1"/>
</dbReference>
<organism evidence="2 3">
    <name type="scientific">Hyaloscypha variabilis (strain UAMH 11265 / GT02V1 / F)</name>
    <name type="common">Meliniomyces variabilis</name>
    <dbReference type="NCBI Taxonomy" id="1149755"/>
    <lineage>
        <taxon>Eukaryota</taxon>
        <taxon>Fungi</taxon>
        <taxon>Dikarya</taxon>
        <taxon>Ascomycota</taxon>
        <taxon>Pezizomycotina</taxon>
        <taxon>Leotiomycetes</taxon>
        <taxon>Helotiales</taxon>
        <taxon>Hyaloscyphaceae</taxon>
        <taxon>Hyaloscypha</taxon>
        <taxon>Hyaloscypha variabilis</taxon>
    </lineage>
</organism>
<evidence type="ECO:0008006" key="4">
    <source>
        <dbReference type="Google" id="ProtNLM"/>
    </source>
</evidence>
<accession>A0A2J6RLX7</accession>
<dbReference type="EMBL" id="KZ613946">
    <property type="protein sequence ID" value="PMD39507.1"/>
    <property type="molecule type" value="Genomic_DNA"/>
</dbReference>
<dbReference type="AlphaFoldDB" id="A0A2J6RLX7"/>
<comment type="similarity">
    <text evidence="1">Belongs to the ustYa family.</text>
</comment>
<dbReference type="PANTHER" id="PTHR33365:SF14">
    <property type="entry name" value="TAT PATHWAY SIGNAL SEQUENCE"/>
    <property type="match status" value="1"/>
</dbReference>
<gene>
    <name evidence="2" type="ORF">L207DRAFT_583377</name>
</gene>
<evidence type="ECO:0000313" key="2">
    <source>
        <dbReference type="EMBL" id="PMD39507.1"/>
    </source>
</evidence>
<dbReference type="GO" id="GO:0043386">
    <property type="term" value="P:mycotoxin biosynthetic process"/>
    <property type="evidence" value="ECO:0007669"/>
    <property type="project" value="InterPro"/>
</dbReference>
<protein>
    <recommendedName>
        <fullName evidence="4">Tat pathway signal sequence</fullName>
    </recommendedName>
</protein>
<dbReference type="PANTHER" id="PTHR33365">
    <property type="entry name" value="YALI0B05434P"/>
    <property type="match status" value="1"/>
</dbReference>
<evidence type="ECO:0000313" key="3">
    <source>
        <dbReference type="Proteomes" id="UP000235786"/>
    </source>
</evidence>
<proteinExistence type="inferred from homology"/>
<name>A0A2J6RLX7_HYAVF</name>
<dbReference type="STRING" id="1149755.A0A2J6RLX7"/>